<reference evidence="2" key="1">
    <citation type="submission" date="2021-02" db="EMBL/GenBank/DDBJ databases">
        <title>The CRISPR/cas machinery reduction and long-range gene transfer in the hot spring cyanobacterium Synechococcus.</title>
        <authorList>
            <person name="Dvorak P."/>
            <person name="Jahodarova E."/>
            <person name="Hasler P."/>
            <person name="Poulickova A."/>
        </authorList>
    </citation>
    <scope>NUCLEOTIDE SEQUENCE</scope>
    <source>
        <strain evidence="2">Rupite</strain>
    </source>
</reference>
<name>A0ABT0C7J6_THEVL</name>
<feature type="transmembrane region" description="Helical" evidence="1">
    <location>
        <begin position="45"/>
        <end position="67"/>
    </location>
</feature>
<keyword evidence="3" id="KW-1185">Reference proteome</keyword>
<evidence type="ECO:0000313" key="2">
    <source>
        <dbReference type="EMBL" id="MCJ2541764.1"/>
    </source>
</evidence>
<keyword evidence="1" id="KW-1133">Transmembrane helix</keyword>
<accession>A0ABT0C7J6</accession>
<feature type="transmembrane region" description="Helical" evidence="1">
    <location>
        <begin position="73"/>
        <end position="91"/>
    </location>
</feature>
<dbReference type="Proteomes" id="UP000830835">
    <property type="component" value="Unassembled WGS sequence"/>
</dbReference>
<organism evidence="2 3">
    <name type="scientific">Thermostichus vulcanus str. 'Rupite'</name>
    <dbReference type="NCBI Taxonomy" id="2813851"/>
    <lineage>
        <taxon>Bacteria</taxon>
        <taxon>Bacillati</taxon>
        <taxon>Cyanobacteriota</taxon>
        <taxon>Cyanophyceae</taxon>
        <taxon>Thermostichales</taxon>
        <taxon>Thermostichaceae</taxon>
        <taxon>Thermostichus</taxon>
    </lineage>
</organism>
<keyword evidence="1" id="KW-0472">Membrane</keyword>
<evidence type="ECO:0000313" key="3">
    <source>
        <dbReference type="Proteomes" id="UP000830835"/>
    </source>
</evidence>
<protein>
    <submittedName>
        <fullName evidence="2">DUF3493 domain-containing protein</fullName>
    </submittedName>
</protein>
<gene>
    <name evidence="2" type="ORF">JX360_02400</name>
</gene>
<evidence type="ECO:0000256" key="1">
    <source>
        <dbReference type="SAM" id="Phobius"/>
    </source>
</evidence>
<proteinExistence type="predicted"/>
<sequence>MAESDRRPQFSPRLSPLLRRSDLSQADRVRLLTELASPYRSLRRFIYLAVGSSATIGAFVFFFRALAGRELSVTLPSLALQLGILAAMLGLNHWEGRARKRLVGRVEQRLGINPSQSSAPLVSSEPDEPEC</sequence>
<dbReference type="RefSeq" id="WP_244348941.1">
    <property type="nucleotide sequence ID" value="NZ_JAFIRA010000003.1"/>
</dbReference>
<dbReference type="EMBL" id="JAFIRA010000003">
    <property type="protein sequence ID" value="MCJ2541764.1"/>
    <property type="molecule type" value="Genomic_DNA"/>
</dbReference>
<comment type="caution">
    <text evidence="2">The sequence shown here is derived from an EMBL/GenBank/DDBJ whole genome shotgun (WGS) entry which is preliminary data.</text>
</comment>
<dbReference type="Pfam" id="PF11998">
    <property type="entry name" value="DUF3493"/>
    <property type="match status" value="1"/>
</dbReference>
<dbReference type="InterPro" id="IPR021883">
    <property type="entry name" value="LPA1-like"/>
</dbReference>
<keyword evidence="1" id="KW-0812">Transmembrane</keyword>